<dbReference type="Proteomes" id="UP000606044">
    <property type="component" value="Unassembled WGS sequence"/>
</dbReference>
<proteinExistence type="predicted"/>
<organism evidence="1 2">
    <name type="scientific">Azorhizobium oxalatiphilum</name>
    <dbReference type="NCBI Taxonomy" id="980631"/>
    <lineage>
        <taxon>Bacteria</taxon>
        <taxon>Pseudomonadati</taxon>
        <taxon>Pseudomonadota</taxon>
        <taxon>Alphaproteobacteria</taxon>
        <taxon>Hyphomicrobiales</taxon>
        <taxon>Xanthobacteraceae</taxon>
        <taxon>Azorhizobium</taxon>
    </lineage>
</organism>
<protein>
    <submittedName>
        <fullName evidence="1">Uncharacterized protein</fullName>
    </submittedName>
</protein>
<dbReference type="EMBL" id="BMCT01000003">
    <property type="protein sequence ID" value="GGF64085.1"/>
    <property type="molecule type" value="Genomic_DNA"/>
</dbReference>
<dbReference type="AlphaFoldDB" id="A0A917FC74"/>
<comment type="caution">
    <text evidence="1">The sequence shown here is derived from an EMBL/GenBank/DDBJ whole genome shotgun (WGS) entry which is preliminary data.</text>
</comment>
<reference evidence="1" key="2">
    <citation type="submission" date="2020-09" db="EMBL/GenBank/DDBJ databases">
        <authorList>
            <person name="Sun Q."/>
            <person name="Sedlacek I."/>
        </authorList>
    </citation>
    <scope>NUCLEOTIDE SEQUENCE</scope>
    <source>
        <strain evidence="1">CCM 7897</strain>
    </source>
</reference>
<evidence type="ECO:0000313" key="2">
    <source>
        <dbReference type="Proteomes" id="UP000606044"/>
    </source>
</evidence>
<name>A0A917FC74_9HYPH</name>
<sequence>MTPPLRDTASAEWERQLLLGALDEDAALSAAERVQETAGASLGDILLSLADLADAGLVCLYSYAPAEAASPSEPPHIRPANDPGALLRAAAHAPATLGYELFLATTEQTLTRLKALEHSRL</sequence>
<accession>A0A917FC74</accession>
<gene>
    <name evidence="1" type="ORF">GCM10007301_24900</name>
</gene>
<evidence type="ECO:0000313" key="1">
    <source>
        <dbReference type="EMBL" id="GGF64085.1"/>
    </source>
</evidence>
<keyword evidence="2" id="KW-1185">Reference proteome</keyword>
<reference evidence="1" key="1">
    <citation type="journal article" date="2014" name="Int. J. Syst. Evol. Microbiol.">
        <title>Complete genome sequence of Corynebacterium casei LMG S-19264T (=DSM 44701T), isolated from a smear-ripened cheese.</title>
        <authorList>
            <consortium name="US DOE Joint Genome Institute (JGI-PGF)"/>
            <person name="Walter F."/>
            <person name="Albersmeier A."/>
            <person name="Kalinowski J."/>
            <person name="Ruckert C."/>
        </authorList>
    </citation>
    <scope>NUCLEOTIDE SEQUENCE</scope>
    <source>
        <strain evidence="1">CCM 7897</strain>
    </source>
</reference>